<reference evidence="1 2" key="1">
    <citation type="submission" date="2015-09" db="EMBL/GenBank/DDBJ databases">
        <title>Heavy metals and arsenic resistance mechanisms in polyextremophilic archaea of the family Ferroplasmaceae.</title>
        <authorList>
            <person name="Bulaev A.G."/>
            <person name="Kanygina A.V."/>
        </authorList>
    </citation>
    <scope>NUCLEOTIDE SEQUENCE [LARGE SCALE GENOMIC DNA]</scope>
    <source>
        <strain evidence="1 2">BH2</strain>
    </source>
</reference>
<dbReference type="InParanoid" id="A0A0N8VKX4"/>
<proteinExistence type="predicted"/>
<name>A0A0N8VKX4_9ARCH</name>
<dbReference type="Proteomes" id="UP000050301">
    <property type="component" value="Unassembled WGS sequence"/>
</dbReference>
<dbReference type="AlphaFoldDB" id="A0A0N8VKX4"/>
<dbReference type="EMBL" id="LKBH01000197">
    <property type="protein sequence ID" value="KQB34932.1"/>
    <property type="molecule type" value="Genomic_DNA"/>
</dbReference>
<evidence type="ECO:0000313" key="2">
    <source>
        <dbReference type="Proteomes" id="UP000050301"/>
    </source>
</evidence>
<evidence type="ECO:0000313" key="1">
    <source>
        <dbReference type="EMBL" id="KQB34932.1"/>
    </source>
</evidence>
<dbReference type="RefSeq" id="WP_052656782.1">
    <property type="nucleotide sequence ID" value="NZ_LKBH01000197.1"/>
</dbReference>
<organism evidence="1 2">
    <name type="scientific">Acidiplasma cupricumulans</name>
    <dbReference type="NCBI Taxonomy" id="312540"/>
    <lineage>
        <taxon>Archaea</taxon>
        <taxon>Methanobacteriati</taxon>
        <taxon>Thermoplasmatota</taxon>
        <taxon>Thermoplasmata</taxon>
        <taxon>Thermoplasmatales</taxon>
        <taxon>Ferroplasmaceae</taxon>
        <taxon>Acidiplasma</taxon>
    </lineage>
</organism>
<gene>
    <name evidence="1" type="ORF">AOG55_08550</name>
</gene>
<keyword evidence="2" id="KW-1185">Reference proteome</keyword>
<sequence>MIFMLLVLNEYLKEYPVKKKIVQALYNNGISVKGDKLFLNNVEVSISSLANALNVNRRTLYETIKFINKNDVVRTIMENISVIPDISKISLLMGYEIVTIYINIGSFPKVLWEVMCLIKKYSSYIKEMYSMNSDLESNFIRIIFYSEIDKNIFREIDEIPGINRIVINSPVKLNIICNKCEIKICPHKISSELSKTDIL</sequence>
<protein>
    <submittedName>
        <fullName evidence="1">Uncharacterized protein</fullName>
    </submittedName>
</protein>
<accession>A0A0N8VKX4</accession>
<comment type="caution">
    <text evidence="1">The sequence shown here is derived from an EMBL/GenBank/DDBJ whole genome shotgun (WGS) entry which is preliminary data.</text>
</comment>